<dbReference type="Proteomes" id="UP001530400">
    <property type="component" value="Unassembled WGS sequence"/>
</dbReference>
<evidence type="ECO:0000313" key="2">
    <source>
        <dbReference type="Proteomes" id="UP001530400"/>
    </source>
</evidence>
<keyword evidence="2" id="KW-1185">Reference proteome</keyword>
<organism evidence="1 2">
    <name type="scientific">Cyclotella atomus</name>
    <dbReference type="NCBI Taxonomy" id="382360"/>
    <lineage>
        <taxon>Eukaryota</taxon>
        <taxon>Sar</taxon>
        <taxon>Stramenopiles</taxon>
        <taxon>Ochrophyta</taxon>
        <taxon>Bacillariophyta</taxon>
        <taxon>Coscinodiscophyceae</taxon>
        <taxon>Thalassiosirophycidae</taxon>
        <taxon>Stephanodiscales</taxon>
        <taxon>Stephanodiscaceae</taxon>
        <taxon>Cyclotella</taxon>
    </lineage>
</organism>
<name>A0ABD3NQT2_9STRA</name>
<accession>A0ABD3NQT2</accession>
<dbReference type="EMBL" id="JALLPJ020001041">
    <property type="protein sequence ID" value="KAL3777487.1"/>
    <property type="molecule type" value="Genomic_DNA"/>
</dbReference>
<sequence>MRHLQAFMGRQDSVARGDNISQALNLRWKLLLSNLVYAISSQDHPIALVFEDLHWANEDTLDTIQMITLNTNIRHCLFCMSYHDATTVSSTIFF</sequence>
<comment type="caution">
    <text evidence="1">The sequence shown here is derived from an EMBL/GenBank/DDBJ whole genome shotgun (WGS) entry which is preliminary data.</text>
</comment>
<gene>
    <name evidence="1" type="ORF">ACHAWO_007357</name>
</gene>
<reference evidence="1 2" key="1">
    <citation type="submission" date="2024-10" db="EMBL/GenBank/DDBJ databases">
        <title>Updated reference genomes for cyclostephanoid diatoms.</title>
        <authorList>
            <person name="Roberts W.R."/>
            <person name="Alverson A.J."/>
        </authorList>
    </citation>
    <scope>NUCLEOTIDE SEQUENCE [LARGE SCALE GENOMIC DNA]</scope>
    <source>
        <strain evidence="1 2">AJA010-31</strain>
    </source>
</reference>
<protein>
    <recommendedName>
        <fullName evidence="3">Orc1-like AAA ATPase domain-containing protein</fullName>
    </recommendedName>
</protein>
<evidence type="ECO:0000313" key="1">
    <source>
        <dbReference type="EMBL" id="KAL3777487.1"/>
    </source>
</evidence>
<proteinExistence type="predicted"/>
<evidence type="ECO:0008006" key="3">
    <source>
        <dbReference type="Google" id="ProtNLM"/>
    </source>
</evidence>
<dbReference type="AlphaFoldDB" id="A0ABD3NQT2"/>